<dbReference type="Gene3D" id="3.30.420.280">
    <property type="match status" value="1"/>
</dbReference>
<feature type="domain" description="Phage terminase large subunit N-terminal" evidence="1">
    <location>
        <begin position="30"/>
        <end position="211"/>
    </location>
</feature>
<sequence length="482" mass="56247">MGAVIFDKLRTEKPTKQQIAFFRSTAKHTAFGGARGGGKSWAGRRKLVMLCMAYDGLRCLLLRRTMPELRENHILPLQAELAGYARYKADEKAFIFPNGSRLVCGYCDTESDMMQYQGQEYEVILFEEATNFREEWITFIRTCLRTTREDFSPRCYYTMNPGGVSHNYFKRLFIDRRFDAGESPDDYVYIPAKVSDNPYINADYIKMLEALDPVKRAMHLEGRWDVYAGQFFESFRPEPDAIKVAELGVPAEQLRADRRWTHVIDPFEIPQGWTMYRSFDFGYAKPFSCAWWAIDYDGRAYRILELYGCTRTPNEGVKWMPDKIFAEIHRLEREHPQLKGRDILGVADPSIWDASRGESVYDTACRNQVYFTPGDNARIPGWMQCQYRLQFDDDGYPMMYVFANCKAFIRTIPLLQYDDRRPEDLDTTAEDHVADEWRYFCMARPITPQRAKAKKDAPGDDPLGLFDDGFDYIRRPRMERLG</sequence>
<protein>
    <submittedName>
        <fullName evidence="2">Large subunit terminase</fullName>
    </submittedName>
</protein>
<dbReference type="EMBL" id="BK015215">
    <property type="protein sequence ID" value="DAD96301.1"/>
    <property type="molecule type" value="Genomic_DNA"/>
</dbReference>
<proteinExistence type="predicted"/>
<dbReference type="Gene3D" id="3.40.50.300">
    <property type="entry name" value="P-loop containing nucleotide triphosphate hydrolases"/>
    <property type="match status" value="1"/>
</dbReference>
<dbReference type="InterPro" id="IPR027417">
    <property type="entry name" value="P-loop_NTPase"/>
</dbReference>
<accession>A0A8S5NNC2</accession>
<dbReference type="InterPro" id="IPR035412">
    <property type="entry name" value="Terminase_L_N"/>
</dbReference>
<organism evidence="2">
    <name type="scientific">Myoviridae sp. ctagO6</name>
    <dbReference type="NCBI Taxonomy" id="2826667"/>
    <lineage>
        <taxon>Viruses</taxon>
        <taxon>Duplodnaviria</taxon>
        <taxon>Heunggongvirae</taxon>
        <taxon>Uroviricota</taxon>
        <taxon>Caudoviricetes</taxon>
    </lineage>
</organism>
<evidence type="ECO:0000313" key="2">
    <source>
        <dbReference type="EMBL" id="DAD96301.1"/>
    </source>
</evidence>
<evidence type="ECO:0000259" key="1">
    <source>
        <dbReference type="Pfam" id="PF04466"/>
    </source>
</evidence>
<name>A0A8S5NNC2_9CAUD</name>
<dbReference type="Pfam" id="PF04466">
    <property type="entry name" value="Terminase_3"/>
    <property type="match status" value="1"/>
</dbReference>
<reference evidence="2" key="1">
    <citation type="journal article" date="2021" name="Proc. Natl. Acad. Sci. U.S.A.">
        <title>A Catalog of Tens of Thousands of Viruses from Human Metagenomes Reveals Hidden Associations with Chronic Diseases.</title>
        <authorList>
            <person name="Tisza M.J."/>
            <person name="Buck C.B."/>
        </authorList>
    </citation>
    <scope>NUCLEOTIDE SEQUENCE</scope>
    <source>
        <strain evidence="2">CtagO6</strain>
    </source>
</reference>